<dbReference type="PANTHER" id="PTHR13890">
    <property type="entry name" value="RNA SPLICING PROTEIN MRS2, MITOCHONDRIAL"/>
    <property type="match status" value="1"/>
</dbReference>
<comment type="function">
    <text evidence="10">Magnesium transporter that may mediate the influx of magnesium.</text>
</comment>
<keyword evidence="11" id="KW-0175">Coiled coil</keyword>
<comment type="similarity">
    <text evidence="2 10">Belongs to the CorA metal ion transporter (MIT) (TC 1.A.35.5) family.</text>
</comment>
<keyword evidence="3 10" id="KW-0813">Transport</keyword>
<dbReference type="PANTHER" id="PTHR13890:SF0">
    <property type="entry name" value="MAGNESIUM TRANSPORTER MRS2 HOMOLOG, MITOCHONDRIAL"/>
    <property type="match status" value="1"/>
</dbReference>
<feature type="compositionally biased region" description="Polar residues" evidence="12">
    <location>
        <begin position="306"/>
        <end position="316"/>
    </location>
</feature>
<evidence type="ECO:0000256" key="12">
    <source>
        <dbReference type="SAM" id="MobiDB-lite"/>
    </source>
</evidence>
<sequence>MQGAVSASIYRAPGAGSSSYRKGKKAVPGPGAGVGRGERTAVVHAANQNSRSGGGASTSRAPAAFGRSRRLGSTAFGRGGRRAGVLCRTEPEKKEEAPATAGDNVLLKDLLLHATESRQRLHKQAAVTINSMARVAPPASSKTPTPTSRLSKVDPLDFTHDNDYNTINVEHGKQVLSGSLVYEVLTMDWKGATYRAYLKRRDLLRHYDLQPRDLRRIDPALADTSPCLSVRDNAILISLGGMRGIISANKAIVFEPDSPYTKKFIEIVSPRLAASSGSSNLEEPEPKSAPLDDSWTPRTPEDAQDPSVSQQETAAQRQFRKLQEDKNLPFELECCEGSLMVLVGQLDNELDNIEIRIGKLLEKLPAQVNTENLEELRKVKSILVELESKSEQVTELLADFLEDEDDIAGMNLTSQLMKQEKEEAAPRSKAKKKSKRKGSKGVQGNGSSASVQRETFDVLQGEEMKGEMITVALDEAEIENILEEAEEELEEVEDLIEYYLQRCTSIFSETETLLVGMRDLEESIGVVLSSRRFEVNRLELALSMASFAASIGAMLSGIFGMNLRNKFEDSVIGFYGTTAVIILMCVGIFMALFRFTRKKKIL</sequence>
<organism evidence="13 14">
    <name type="scientific">Chloropicon roscoffensis</name>
    <dbReference type="NCBI Taxonomy" id="1461544"/>
    <lineage>
        <taxon>Eukaryota</taxon>
        <taxon>Viridiplantae</taxon>
        <taxon>Chlorophyta</taxon>
        <taxon>Chloropicophyceae</taxon>
        <taxon>Chloropicales</taxon>
        <taxon>Chloropicaceae</taxon>
        <taxon>Chloropicon</taxon>
    </lineage>
</organism>
<dbReference type="EMBL" id="CP151506">
    <property type="protein sequence ID" value="WZN62853.1"/>
    <property type="molecule type" value="Genomic_DNA"/>
</dbReference>
<feature type="region of interest" description="Disordered" evidence="12">
    <location>
        <begin position="275"/>
        <end position="317"/>
    </location>
</feature>
<gene>
    <name evidence="13" type="ORF">HKI87_06g43970</name>
</gene>
<feature type="region of interest" description="Disordered" evidence="12">
    <location>
        <begin position="418"/>
        <end position="454"/>
    </location>
</feature>
<keyword evidence="14" id="KW-1185">Reference proteome</keyword>
<dbReference type="Proteomes" id="UP001472866">
    <property type="component" value="Chromosome 06"/>
</dbReference>
<dbReference type="AlphaFoldDB" id="A0AAX4P9S7"/>
<reference evidence="13 14" key="1">
    <citation type="submission" date="2024-03" db="EMBL/GenBank/DDBJ databases">
        <title>Complete genome sequence of the green alga Chloropicon roscoffensis RCC1871.</title>
        <authorList>
            <person name="Lemieux C."/>
            <person name="Pombert J.-F."/>
            <person name="Otis C."/>
            <person name="Turmel M."/>
        </authorList>
    </citation>
    <scope>NUCLEOTIDE SEQUENCE [LARGE SCALE GENOMIC DNA]</scope>
    <source>
        <strain evidence="13 14">RCC1871</strain>
    </source>
</reference>
<feature type="compositionally biased region" description="Basic residues" evidence="12">
    <location>
        <begin position="428"/>
        <end position="439"/>
    </location>
</feature>
<feature type="transmembrane region" description="Helical" evidence="10">
    <location>
        <begin position="540"/>
        <end position="560"/>
    </location>
</feature>
<feature type="coiled-coil region" evidence="11">
    <location>
        <begin position="343"/>
        <end position="403"/>
    </location>
</feature>
<protein>
    <recommendedName>
        <fullName evidence="10">Magnesium transporter</fullName>
    </recommendedName>
</protein>
<comment type="subcellular location">
    <subcellularLocation>
        <location evidence="1 10">Membrane</location>
        <topology evidence="1 10">Multi-pass membrane protein</topology>
    </subcellularLocation>
</comment>
<evidence type="ECO:0000313" key="14">
    <source>
        <dbReference type="Proteomes" id="UP001472866"/>
    </source>
</evidence>
<evidence type="ECO:0000256" key="4">
    <source>
        <dbReference type="ARBA" id="ARBA00022692"/>
    </source>
</evidence>
<keyword evidence="9 10" id="KW-0472">Membrane</keyword>
<dbReference type="SUPFAM" id="SSF144083">
    <property type="entry name" value="Magnesium transport protein CorA, transmembrane region"/>
    <property type="match status" value="1"/>
</dbReference>
<keyword evidence="8 10" id="KW-0406">Ion transport</keyword>
<feature type="compositionally biased region" description="Low complexity" evidence="12">
    <location>
        <begin position="136"/>
        <end position="148"/>
    </location>
</feature>
<evidence type="ECO:0000313" key="13">
    <source>
        <dbReference type="EMBL" id="WZN62853.1"/>
    </source>
</evidence>
<feature type="transmembrane region" description="Helical" evidence="10">
    <location>
        <begin position="572"/>
        <end position="593"/>
    </location>
</feature>
<evidence type="ECO:0000256" key="11">
    <source>
        <dbReference type="SAM" id="Coils"/>
    </source>
</evidence>
<evidence type="ECO:0000256" key="5">
    <source>
        <dbReference type="ARBA" id="ARBA00022842"/>
    </source>
</evidence>
<evidence type="ECO:0000256" key="1">
    <source>
        <dbReference type="ARBA" id="ARBA00004141"/>
    </source>
</evidence>
<dbReference type="CDD" id="cd12823">
    <property type="entry name" value="Mrs2_Mfm1p-like"/>
    <property type="match status" value="1"/>
</dbReference>
<evidence type="ECO:0000256" key="8">
    <source>
        <dbReference type="ARBA" id="ARBA00023065"/>
    </source>
</evidence>
<evidence type="ECO:0000256" key="9">
    <source>
        <dbReference type="ARBA" id="ARBA00023136"/>
    </source>
</evidence>
<name>A0AAX4P9S7_9CHLO</name>
<evidence type="ECO:0000256" key="6">
    <source>
        <dbReference type="ARBA" id="ARBA00022946"/>
    </source>
</evidence>
<dbReference type="Gene3D" id="2.40.128.330">
    <property type="match status" value="1"/>
</dbReference>
<keyword evidence="4 10" id="KW-0812">Transmembrane</keyword>
<dbReference type="Pfam" id="PF22099">
    <property type="entry name" value="MRS2-like"/>
    <property type="match status" value="2"/>
</dbReference>
<dbReference type="Gene3D" id="1.20.58.340">
    <property type="entry name" value="Magnesium transport protein CorA, transmembrane region"/>
    <property type="match status" value="1"/>
</dbReference>
<feature type="region of interest" description="Disordered" evidence="12">
    <location>
        <begin position="132"/>
        <end position="154"/>
    </location>
</feature>
<proteinExistence type="inferred from homology"/>
<feature type="coiled-coil region" evidence="11">
    <location>
        <begin position="471"/>
        <end position="502"/>
    </location>
</feature>
<dbReference type="GO" id="GO:0016020">
    <property type="term" value="C:membrane"/>
    <property type="evidence" value="ECO:0007669"/>
    <property type="project" value="UniProtKB-SubCell"/>
</dbReference>
<feature type="region of interest" description="Disordered" evidence="12">
    <location>
        <begin position="1"/>
        <end position="99"/>
    </location>
</feature>
<dbReference type="InterPro" id="IPR039204">
    <property type="entry name" value="MRS2-like"/>
</dbReference>
<keyword evidence="7 10" id="KW-1133">Transmembrane helix</keyword>
<accession>A0AAX4P9S7</accession>
<evidence type="ECO:0000256" key="3">
    <source>
        <dbReference type="ARBA" id="ARBA00022448"/>
    </source>
</evidence>
<evidence type="ECO:0000256" key="10">
    <source>
        <dbReference type="RuleBase" id="RU366041"/>
    </source>
</evidence>
<keyword evidence="6" id="KW-0809">Transit peptide</keyword>
<evidence type="ECO:0000256" key="7">
    <source>
        <dbReference type="ARBA" id="ARBA00022989"/>
    </source>
</evidence>
<dbReference type="InterPro" id="IPR045863">
    <property type="entry name" value="CorA_TM1_TM2"/>
</dbReference>
<evidence type="ECO:0000256" key="2">
    <source>
        <dbReference type="ARBA" id="ARBA00007535"/>
    </source>
</evidence>
<dbReference type="GO" id="GO:0015095">
    <property type="term" value="F:magnesium ion transmembrane transporter activity"/>
    <property type="evidence" value="ECO:0007669"/>
    <property type="project" value="UniProtKB-ARBA"/>
</dbReference>
<keyword evidence="5 10" id="KW-0460">Magnesium</keyword>